<sequence length="259" mass="28160">MTNRQQDLVRELQHNEHVVHVVSSEDLQKEYFELKANIKFAAQQIAPALDAVKAAKLIHEVGGFKPDQVALKRYGNKQYVIFKGKAGERRVLKGTKYLADNPTVVRMAVGPKGIVKSAKGGFVLTAVLSVSIEIFDYVIRDTALLSELLGVITTDLIKIGLSSIAGAVAGLVVGSMVTIGTVAAAPFIAAIAVGVITGLLLDEIDERLGATQALIRAYKKIGIRLDEIKYETSRNLNYLERNPHLIRCLFGPCFGVQGY</sequence>
<evidence type="ECO:0000313" key="2">
    <source>
        <dbReference type="EMBL" id="MBZ9612622.1"/>
    </source>
</evidence>
<reference evidence="2 3" key="2">
    <citation type="submission" date="2021-08" db="EMBL/GenBank/DDBJ databases">
        <title>Rheinheimera aquimaris sp. nov., isolated from seawater of the East Sea in Korea.</title>
        <authorList>
            <person name="Kim K.H."/>
            <person name="Wenting R."/>
            <person name="Kim K.R."/>
            <person name="Jeon C.O."/>
        </authorList>
    </citation>
    <scope>NUCLEOTIDE SEQUENCE [LARGE SCALE GENOMIC DNA]</scope>
    <source>
        <strain evidence="2 3">MA-13</strain>
    </source>
</reference>
<organism evidence="2 3">
    <name type="scientific">Rheinheimera maricola</name>
    <dbReference type="NCBI Taxonomy" id="2793282"/>
    <lineage>
        <taxon>Bacteria</taxon>
        <taxon>Pseudomonadati</taxon>
        <taxon>Pseudomonadota</taxon>
        <taxon>Gammaproteobacteria</taxon>
        <taxon>Chromatiales</taxon>
        <taxon>Chromatiaceae</taxon>
        <taxon>Rheinheimera</taxon>
    </lineage>
</organism>
<keyword evidence="1" id="KW-1133">Transmembrane helix</keyword>
<evidence type="ECO:0000256" key="1">
    <source>
        <dbReference type="SAM" id="Phobius"/>
    </source>
</evidence>
<evidence type="ECO:0000313" key="3">
    <source>
        <dbReference type="Proteomes" id="UP000663814"/>
    </source>
</evidence>
<name>A0ABS7XAR0_9GAMM</name>
<dbReference type="RefSeq" id="WP_205312612.1">
    <property type="nucleotide sequence ID" value="NZ_JAERPS020000005.1"/>
</dbReference>
<keyword evidence="3" id="KW-1185">Reference proteome</keyword>
<dbReference type="Proteomes" id="UP000663814">
    <property type="component" value="Unassembled WGS sequence"/>
</dbReference>
<comment type="caution">
    <text evidence="2">The sequence shown here is derived from an EMBL/GenBank/DDBJ whole genome shotgun (WGS) entry which is preliminary data.</text>
</comment>
<proteinExistence type="predicted"/>
<protein>
    <recommendedName>
        <fullName evidence="4">Glycine zipper family protein</fullName>
    </recommendedName>
</protein>
<gene>
    <name evidence="2" type="ORF">I4W93_013545</name>
</gene>
<keyword evidence="1" id="KW-0812">Transmembrane</keyword>
<accession>A0ABS7XAR0</accession>
<feature type="transmembrane region" description="Helical" evidence="1">
    <location>
        <begin position="156"/>
        <end position="177"/>
    </location>
</feature>
<feature type="transmembrane region" description="Helical" evidence="1">
    <location>
        <begin position="183"/>
        <end position="201"/>
    </location>
</feature>
<dbReference type="EMBL" id="JAERPS020000005">
    <property type="protein sequence ID" value="MBZ9612622.1"/>
    <property type="molecule type" value="Genomic_DNA"/>
</dbReference>
<evidence type="ECO:0008006" key="4">
    <source>
        <dbReference type="Google" id="ProtNLM"/>
    </source>
</evidence>
<reference evidence="2 3" key="1">
    <citation type="submission" date="2020-12" db="EMBL/GenBank/DDBJ databases">
        <authorList>
            <person name="Ruan W."/>
            <person name="Khan S.A."/>
            <person name="Jeon C.O."/>
        </authorList>
    </citation>
    <scope>NUCLEOTIDE SEQUENCE [LARGE SCALE GENOMIC DNA]</scope>
    <source>
        <strain evidence="2 3">MA-13</strain>
    </source>
</reference>
<keyword evidence="1" id="KW-0472">Membrane</keyword>